<evidence type="ECO:0000256" key="1">
    <source>
        <dbReference type="SAM" id="Coils"/>
    </source>
</evidence>
<accession>A0AAV7UZ06</accession>
<organism evidence="2 3">
    <name type="scientific">Pleurodeles waltl</name>
    <name type="common">Iberian ribbed newt</name>
    <dbReference type="NCBI Taxonomy" id="8319"/>
    <lineage>
        <taxon>Eukaryota</taxon>
        <taxon>Metazoa</taxon>
        <taxon>Chordata</taxon>
        <taxon>Craniata</taxon>
        <taxon>Vertebrata</taxon>
        <taxon>Euteleostomi</taxon>
        <taxon>Amphibia</taxon>
        <taxon>Batrachia</taxon>
        <taxon>Caudata</taxon>
        <taxon>Salamandroidea</taxon>
        <taxon>Salamandridae</taxon>
        <taxon>Pleurodelinae</taxon>
        <taxon>Pleurodeles</taxon>
    </lineage>
</organism>
<reference evidence="2" key="1">
    <citation type="journal article" date="2022" name="bioRxiv">
        <title>Sequencing and chromosome-scale assembly of the giantPleurodeles waltlgenome.</title>
        <authorList>
            <person name="Brown T."/>
            <person name="Elewa A."/>
            <person name="Iarovenko S."/>
            <person name="Subramanian E."/>
            <person name="Araus A.J."/>
            <person name="Petzold A."/>
            <person name="Susuki M."/>
            <person name="Suzuki K.-i.T."/>
            <person name="Hayashi T."/>
            <person name="Toyoda A."/>
            <person name="Oliveira C."/>
            <person name="Osipova E."/>
            <person name="Leigh N.D."/>
            <person name="Simon A."/>
            <person name="Yun M.H."/>
        </authorList>
    </citation>
    <scope>NUCLEOTIDE SEQUENCE</scope>
    <source>
        <strain evidence="2">20211129_DDA</strain>
        <tissue evidence="2">Liver</tissue>
    </source>
</reference>
<dbReference type="Proteomes" id="UP001066276">
    <property type="component" value="Chromosome 2_2"/>
</dbReference>
<gene>
    <name evidence="2" type="ORF">NDU88_003063</name>
</gene>
<comment type="caution">
    <text evidence="2">The sequence shown here is derived from an EMBL/GenBank/DDBJ whole genome shotgun (WGS) entry which is preliminary data.</text>
</comment>
<evidence type="ECO:0000313" key="2">
    <source>
        <dbReference type="EMBL" id="KAJ1193767.1"/>
    </source>
</evidence>
<keyword evidence="3" id="KW-1185">Reference proteome</keyword>
<dbReference type="EMBL" id="JANPWB010000004">
    <property type="protein sequence ID" value="KAJ1193767.1"/>
    <property type="molecule type" value="Genomic_DNA"/>
</dbReference>
<feature type="coiled-coil region" evidence="1">
    <location>
        <begin position="5"/>
        <end position="32"/>
    </location>
</feature>
<dbReference type="AlphaFoldDB" id="A0AAV7UZ06"/>
<proteinExistence type="predicted"/>
<sequence length="163" mass="18701">MVVCLAKQHGMLKAIRRELSELEMRLAELTCYGEVALHEVCFLGKEARARRYGEGERAGWTLVSMLCRPWAGNYIIELTDSTGILQSGATEVWRVMSDFYLELYMERPGVSGLETDAYFDEISLLWLENSHRLYLDVPFSVDYVIKGIRSLPGHQRYGMEVLL</sequence>
<name>A0AAV7UZ06_PLEWA</name>
<keyword evidence="1" id="KW-0175">Coiled coil</keyword>
<evidence type="ECO:0000313" key="3">
    <source>
        <dbReference type="Proteomes" id="UP001066276"/>
    </source>
</evidence>
<protein>
    <submittedName>
        <fullName evidence="2">Uncharacterized protein</fullName>
    </submittedName>
</protein>